<organism evidence="2 3">
    <name type="scientific">Agathobacter rectalis</name>
    <dbReference type="NCBI Taxonomy" id="39491"/>
    <lineage>
        <taxon>Bacteria</taxon>
        <taxon>Bacillati</taxon>
        <taxon>Bacillota</taxon>
        <taxon>Clostridia</taxon>
        <taxon>Lachnospirales</taxon>
        <taxon>Lachnospiraceae</taxon>
        <taxon>Agathobacter</taxon>
    </lineage>
</organism>
<gene>
    <name evidence="2" type="ORF">DW948_02050</name>
</gene>
<feature type="transmembrane region" description="Helical" evidence="1">
    <location>
        <begin position="187"/>
        <end position="214"/>
    </location>
</feature>
<evidence type="ECO:0000256" key="1">
    <source>
        <dbReference type="SAM" id="Phobius"/>
    </source>
</evidence>
<dbReference type="InterPro" id="IPR018674">
    <property type="entry name" value="DUF2142_membrane"/>
</dbReference>
<reference evidence="2 3" key="1">
    <citation type="submission" date="2018-08" db="EMBL/GenBank/DDBJ databases">
        <title>A genome reference for cultivated species of the human gut microbiota.</title>
        <authorList>
            <person name="Zou Y."/>
            <person name="Xue W."/>
            <person name="Luo G."/>
        </authorList>
    </citation>
    <scope>NUCLEOTIDE SEQUENCE [LARGE SCALE GENOMIC DNA]</scope>
    <source>
        <strain evidence="2 3">AM44-1AT</strain>
    </source>
</reference>
<evidence type="ECO:0000313" key="3">
    <source>
        <dbReference type="Proteomes" id="UP000286341"/>
    </source>
</evidence>
<feature type="transmembrane region" description="Helical" evidence="1">
    <location>
        <begin position="221"/>
        <end position="240"/>
    </location>
</feature>
<feature type="transmembrane region" description="Helical" evidence="1">
    <location>
        <begin position="460"/>
        <end position="479"/>
    </location>
</feature>
<feature type="transmembrane region" description="Helical" evidence="1">
    <location>
        <begin position="636"/>
        <end position="652"/>
    </location>
</feature>
<sequence>MCVGGKELILNIKQKVYEKRWLLVFLLFFWIYIIIVHNPFDIAKGTNGDVIYGDSQKGITYEITDKQPISQNFIANYNQMKTVNVLVATCGRTNNGEIEFNVVDDKGVKVGKYTTDMSEITDNSKISIPISGVEKAKGKQFTLSIKSKEAKEGNAIVVYKGNSYKGTAIAEQNSRTLDGTLCMDVEYYIFAFQILKIVLWILGIITSIVLVIIVDGANEKSFMIIAIATGVAIIFSNAFVHPLDESTHFFRSFMISQGNFLDCTDNQGNIGGWISENYNQIMSQQLNIKNYLLNHEIWNQPFSKEKVFVINPYMSSVTPLNHAVAAIGVFIGRLINAPAIVVIILGRVSDLTFYICFCYAAIKNSRYYKTLFFTAALVPYGLWLAGSFSIDPILIGASLMFLSISLKYYFDDSEDVVKTRDIILLLISGAFIASVKYLVYTPILLTFFLIPKKKFKKKQWVTVLLLAIILIGIMALVQLKLLSSFKFTEDRNGDVDVARQIKYIISDFGTVLRNILNYFVESQLGFFEGMTPRYGSETVGELIGLFLIFGAAFEIKRYEFSNKNKKYIFIILMLFIFATIYLLTTVSLYLGFTPVGKFDVEGVQPRYFVPVLIFLMIPMTFVPIKNNIKRYSEKVAFIMLLGQVNMFMGLLIDNFV</sequence>
<feature type="transmembrane region" description="Helical" evidence="1">
    <location>
        <begin position="21"/>
        <end position="40"/>
    </location>
</feature>
<name>A0A413R3T5_9FIRM</name>
<accession>A0A413R3T5</accession>
<dbReference type="EMBL" id="QSFB01000002">
    <property type="protein sequence ID" value="RHA16128.1"/>
    <property type="molecule type" value="Genomic_DNA"/>
</dbReference>
<keyword evidence="1" id="KW-1133">Transmembrane helix</keyword>
<feature type="transmembrane region" description="Helical" evidence="1">
    <location>
        <begin position="607"/>
        <end position="624"/>
    </location>
</feature>
<feature type="transmembrane region" description="Helical" evidence="1">
    <location>
        <begin position="567"/>
        <end position="592"/>
    </location>
</feature>
<protein>
    <submittedName>
        <fullName evidence="2">DUF2142 domain-containing protein</fullName>
    </submittedName>
</protein>
<proteinExistence type="predicted"/>
<dbReference type="Proteomes" id="UP000286341">
    <property type="component" value="Unassembled WGS sequence"/>
</dbReference>
<comment type="caution">
    <text evidence="2">The sequence shown here is derived from an EMBL/GenBank/DDBJ whole genome shotgun (WGS) entry which is preliminary data.</text>
</comment>
<dbReference type="Pfam" id="PF09913">
    <property type="entry name" value="DUF2142"/>
    <property type="match status" value="1"/>
</dbReference>
<evidence type="ECO:0000313" key="2">
    <source>
        <dbReference type="EMBL" id="RHA16128.1"/>
    </source>
</evidence>
<feature type="transmembrane region" description="Helical" evidence="1">
    <location>
        <begin position="393"/>
        <end position="410"/>
    </location>
</feature>
<feature type="transmembrane region" description="Helical" evidence="1">
    <location>
        <begin position="422"/>
        <end position="448"/>
    </location>
</feature>
<dbReference type="AlphaFoldDB" id="A0A413R3T5"/>
<keyword evidence="1" id="KW-0812">Transmembrane</keyword>
<keyword evidence="1" id="KW-0472">Membrane</keyword>
<feature type="transmembrane region" description="Helical" evidence="1">
    <location>
        <begin position="368"/>
        <end position="386"/>
    </location>
</feature>